<evidence type="ECO:0000313" key="1">
    <source>
        <dbReference type="EMBL" id="KAK2850017.1"/>
    </source>
</evidence>
<protein>
    <submittedName>
        <fullName evidence="1">Uncharacterized protein</fullName>
    </submittedName>
</protein>
<proteinExistence type="predicted"/>
<gene>
    <name evidence="1" type="ORF">Q7C36_008800</name>
</gene>
<comment type="caution">
    <text evidence="1">The sequence shown here is derived from an EMBL/GenBank/DDBJ whole genome shotgun (WGS) entry which is preliminary data.</text>
</comment>
<reference evidence="1" key="1">
    <citation type="submission" date="2023-08" db="EMBL/GenBank/DDBJ databases">
        <title>Pelteobagrus vachellii genome.</title>
        <authorList>
            <person name="Liu H."/>
        </authorList>
    </citation>
    <scope>NUCLEOTIDE SEQUENCE</scope>
    <source>
        <strain evidence="1">PRFRI_2022a</strain>
        <tissue evidence="1">Muscle</tissue>
    </source>
</reference>
<evidence type="ECO:0000313" key="2">
    <source>
        <dbReference type="Proteomes" id="UP001187315"/>
    </source>
</evidence>
<dbReference type="EMBL" id="JAVHJS010000008">
    <property type="protein sequence ID" value="KAK2850017.1"/>
    <property type="molecule type" value="Genomic_DNA"/>
</dbReference>
<sequence>MRGASDPAAWLSGPQPIQYRLRSYTEITPEHTAQAHRDTGNNSPEAETLKKKLLRRRIKFSSFTFRADFPEMLGQMKLLLPDGACSFSLSFSRYKLFSALVPLEQTSGAGE</sequence>
<organism evidence="1 2">
    <name type="scientific">Tachysurus vachellii</name>
    <name type="common">Darkbarbel catfish</name>
    <name type="synonym">Pelteobagrus vachellii</name>
    <dbReference type="NCBI Taxonomy" id="175792"/>
    <lineage>
        <taxon>Eukaryota</taxon>
        <taxon>Metazoa</taxon>
        <taxon>Chordata</taxon>
        <taxon>Craniata</taxon>
        <taxon>Vertebrata</taxon>
        <taxon>Euteleostomi</taxon>
        <taxon>Actinopterygii</taxon>
        <taxon>Neopterygii</taxon>
        <taxon>Teleostei</taxon>
        <taxon>Ostariophysi</taxon>
        <taxon>Siluriformes</taxon>
        <taxon>Bagridae</taxon>
        <taxon>Tachysurus</taxon>
    </lineage>
</organism>
<dbReference type="Proteomes" id="UP001187315">
    <property type="component" value="Unassembled WGS sequence"/>
</dbReference>
<dbReference type="AlphaFoldDB" id="A0AA88N4X9"/>
<name>A0AA88N4X9_TACVA</name>
<accession>A0AA88N4X9</accession>
<keyword evidence="2" id="KW-1185">Reference proteome</keyword>